<organism evidence="2 3">
    <name type="scientific">Cytobacillus horneckiae</name>
    <dbReference type="NCBI Taxonomy" id="549687"/>
    <lineage>
        <taxon>Bacteria</taxon>
        <taxon>Bacillati</taxon>
        <taxon>Bacillota</taxon>
        <taxon>Bacilli</taxon>
        <taxon>Bacillales</taxon>
        <taxon>Bacillaceae</taxon>
        <taxon>Cytobacillus</taxon>
    </lineage>
</organism>
<dbReference type="Proteomes" id="UP000233343">
    <property type="component" value="Unassembled WGS sequence"/>
</dbReference>
<dbReference type="EMBL" id="PISD01000023">
    <property type="protein sequence ID" value="PKG28820.1"/>
    <property type="molecule type" value="Genomic_DNA"/>
</dbReference>
<evidence type="ECO:0000313" key="3">
    <source>
        <dbReference type="Proteomes" id="UP000233343"/>
    </source>
</evidence>
<dbReference type="PANTHER" id="PTHR35795:SF1">
    <property type="entry name" value="BIS(5'-NUCLEOSYL)-TETRAPHOSPHATASE, SYMMETRICAL"/>
    <property type="match status" value="1"/>
</dbReference>
<dbReference type="PANTHER" id="PTHR35795">
    <property type="entry name" value="SLR1885 PROTEIN"/>
    <property type="match status" value="1"/>
</dbReference>
<comment type="caution">
    <text evidence="2">The sequence shown here is derived from an EMBL/GenBank/DDBJ whole genome shotgun (WGS) entry which is preliminary data.</text>
</comment>
<dbReference type="InterPro" id="IPR006674">
    <property type="entry name" value="HD_domain"/>
</dbReference>
<accession>A0A2N0ZH29</accession>
<dbReference type="Gene3D" id="1.10.3210.10">
    <property type="entry name" value="Hypothetical protein af1432"/>
    <property type="match status" value="1"/>
</dbReference>
<feature type="domain" description="HD" evidence="1">
    <location>
        <begin position="2"/>
        <end position="88"/>
    </location>
</feature>
<dbReference type="SUPFAM" id="SSF109604">
    <property type="entry name" value="HD-domain/PDEase-like"/>
    <property type="match status" value="1"/>
</dbReference>
<keyword evidence="3" id="KW-1185">Reference proteome</keyword>
<evidence type="ECO:0000259" key="1">
    <source>
        <dbReference type="Pfam" id="PF01966"/>
    </source>
</evidence>
<dbReference type="Pfam" id="PF01966">
    <property type="entry name" value="HD"/>
    <property type="match status" value="1"/>
</dbReference>
<evidence type="ECO:0000313" key="2">
    <source>
        <dbReference type="EMBL" id="PKG28820.1"/>
    </source>
</evidence>
<protein>
    <submittedName>
        <fullName evidence="2">HD domain-containing protein</fullName>
    </submittedName>
</protein>
<name>A0A2N0ZH29_9BACI</name>
<proteinExistence type="predicted"/>
<dbReference type="AlphaFoldDB" id="A0A2N0ZH29"/>
<gene>
    <name evidence="2" type="ORF">CWS20_11660</name>
</gene>
<reference evidence="2 3" key="1">
    <citation type="journal article" date="2010" name="Int. J. Syst. Evol. Microbiol.">
        <title>Bacillus horneckiae sp. nov., isolated from a spacecraft-assembly clean room.</title>
        <authorList>
            <person name="Vaishampayan P."/>
            <person name="Probst A."/>
            <person name="Krishnamurthi S."/>
            <person name="Ghosh S."/>
            <person name="Osman S."/>
            <person name="McDowall A."/>
            <person name="Ruckmani A."/>
            <person name="Mayilraj S."/>
            <person name="Venkateswaran K."/>
        </authorList>
    </citation>
    <scope>NUCLEOTIDE SEQUENCE [LARGE SCALE GENOMIC DNA]</scope>
    <source>
        <strain evidence="3">1PO1SC</strain>
    </source>
</reference>
<sequence length="107" mass="11879">MAEKLAEQFDSDKVAAFNAGLLHDISGIIPNSKRISFAEDLGITILPEERMFPMIIHQKISRVIANEVFNIDNQQILSAIECHTTLKGMGSNTIPLTYNPTSDYSIN</sequence>
<dbReference type="InterPro" id="IPR051094">
    <property type="entry name" value="Diverse_Catalytic_Enzymes"/>
</dbReference>